<accession>A0A0P6VRW1</accession>
<comment type="caution">
    <text evidence="2">The sequence shown here is derived from an EMBL/GenBank/DDBJ whole genome shotgun (WGS) entry which is preliminary data.</text>
</comment>
<dbReference type="EMBL" id="LJYW01000001">
    <property type="protein sequence ID" value="KPL54544.1"/>
    <property type="molecule type" value="Genomic_DNA"/>
</dbReference>
<dbReference type="RefSeq" id="WP_054360711.1">
    <property type="nucleotide sequence ID" value="NZ_JAPCYQ010000001.1"/>
</dbReference>
<dbReference type="OrthoDB" id="8449487at2"/>
<reference evidence="2 3" key="2">
    <citation type="submission" date="2015-10" db="EMBL/GenBank/DDBJ databases">
        <title>Draft Genome Sequence of Prosthecomicrobium hirschii ATCC 27832.</title>
        <authorList>
            <person name="Daniel J."/>
            <person name="Givan S.A."/>
            <person name="Brun Y.V."/>
            <person name="Brown P.J."/>
        </authorList>
    </citation>
    <scope>NUCLEOTIDE SEQUENCE [LARGE SCALE GENOMIC DNA]</scope>
    <source>
        <strain evidence="2 3">16</strain>
    </source>
</reference>
<name>A0A0P6VRW1_9HYPH</name>
<dbReference type="InterPro" id="IPR036514">
    <property type="entry name" value="SGNH_hydro_sf"/>
</dbReference>
<organism evidence="2 3">
    <name type="scientific">Prosthecodimorpha hirschii</name>
    <dbReference type="NCBI Taxonomy" id="665126"/>
    <lineage>
        <taxon>Bacteria</taxon>
        <taxon>Pseudomonadati</taxon>
        <taxon>Pseudomonadota</taxon>
        <taxon>Alphaproteobacteria</taxon>
        <taxon>Hyphomicrobiales</taxon>
        <taxon>Ancalomicrobiaceae</taxon>
        <taxon>Prosthecodimorpha</taxon>
    </lineage>
</organism>
<dbReference type="STRING" id="665126.ABB55_21870"/>
<protein>
    <recommendedName>
        <fullName evidence="4">SGNH hydrolase-type esterase domain-containing protein</fullName>
    </recommendedName>
</protein>
<dbReference type="GO" id="GO:0016788">
    <property type="term" value="F:hydrolase activity, acting on ester bonds"/>
    <property type="evidence" value="ECO:0007669"/>
    <property type="project" value="UniProtKB-ARBA"/>
</dbReference>
<keyword evidence="3" id="KW-1185">Reference proteome</keyword>
<sequence>MPDAAAGQDDEPGDDRKAFGRAARRRWRPGQRGAWKRALARWLLPLQASLLFCGDSHLAPIWKGYKAGLFGTRHARCVLVAGATARGLGNPRSATGARLKYLEALLPPAPRVVPVFLLGEVDCNSAVWLRAAAAGTDPADELTRSVTVYLSFLDEVLAAGYRRILVLAAPLPTVEGSDHHRAHSIMRRDITATLRERTALTRRFNQAVGEGCRLRGIDFLDLTAAWTDPATGLVADRFRARDPLDHHFDEEVAAPVWVAAIRRALRWPRWRGAGRG</sequence>
<gene>
    <name evidence="2" type="ORF">ABB55_21870</name>
</gene>
<reference evidence="2 3" key="1">
    <citation type="submission" date="2015-09" db="EMBL/GenBank/DDBJ databases">
        <authorList>
            <person name="Jackson K.R."/>
            <person name="Lunt B.L."/>
            <person name="Fisher J.N.B."/>
            <person name="Gardner A.V."/>
            <person name="Bailey M.E."/>
            <person name="Deus L.M."/>
            <person name="Earl A.S."/>
            <person name="Gibby P.D."/>
            <person name="Hartmann K.A."/>
            <person name="Liu J.E."/>
            <person name="Manci A.M."/>
            <person name="Nielsen D.A."/>
            <person name="Solomon M.B."/>
            <person name="Breakwell D.P."/>
            <person name="Burnett S.H."/>
            <person name="Grose J.H."/>
        </authorList>
    </citation>
    <scope>NUCLEOTIDE SEQUENCE [LARGE SCALE GENOMIC DNA]</scope>
    <source>
        <strain evidence="2 3">16</strain>
    </source>
</reference>
<dbReference type="Gene3D" id="3.40.50.1110">
    <property type="entry name" value="SGNH hydrolase"/>
    <property type="match status" value="1"/>
</dbReference>
<feature type="region of interest" description="Disordered" evidence="1">
    <location>
        <begin position="1"/>
        <end position="25"/>
    </location>
</feature>
<evidence type="ECO:0000313" key="2">
    <source>
        <dbReference type="EMBL" id="KPL54544.1"/>
    </source>
</evidence>
<evidence type="ECO:0008006" key="4">
    <source>
        <dbReference type="Google" id="ProtNLM"/>
    </source>
</evidence>
<dbReference type="AlphaFoldDB" id="A0A0P6VRW1"/>
<dbReference type="SUPFAM" id="SSF52266">
    <property type="entry name" value="SGNH hydrolase"/>
    <property type="match status" value="1"/>
</dbReference>
<evidence type="ECO:0000313" key="3">
    <source>
        <dbReference type="Proteomes" id="UP000048984"/>
    </source>
</evidence>
<proteinExistence type="predicted"/>
<evidence type="ECO:0000256" key="1">
    <source>
        <dbReference type="SAM" id="MobiDB-lite"/>
    </source>
</evidence>
<dbReference type="Proteomes" id="UP000048984">
    <property type="component" value="Unassembled WGS sequence"/>
</dbReference>